<dbReference type="AlphaFoldDB" id="A0A6S6QT65"/>
<sequence>MKEFFALAAMAMTGVAFGFYIWQILRGEVRPHAISWLTWGVATIAVFAAQIVAGGGPGAWHTGFSGTATILVFGLTVWKCGFDRANAVDWTFFAAALLGLALWRLTDEPFTAVAIMSTIDVLGNGPTVRKVMIDPFGESPTFFGSIGLRTTLAIAALETYSATTVLFPASVGIASVMVAILILFRRRLAAAA</sequence>
<feature type="transmembrane region" description="Helical" evidence="1">
    <location>
        <begin position="90"/>
        <end position="106"/>
    </location>
</feature>
<evidence type="ECO:0000313" key="2">
    <source>
        <dbReference type="EMBL" id="BCJ89638.1"/>
    </source>
</evidence>
<evidence type="ECO:0000313" key="3">
    <source>
        <dbReference type="Proteomes" id="UP000515317"/>
    </source>
</evidence>
<proteinExistence type="predicted"/>
<feature type="transmembrane region" description="Helical" evidence="1">
    <location>
        <begin position="34"/>
        <end position="53"/>
    </location>
</feature>
<evidence type="ECO:0000256" key="1">
    <source>
        <dbReference type="SAM" id="Phobius"/>
    </source>
</evidence>
<feature type="transmembrane region" description="Helical" evidence="1">
    <location>
        <begin position="59"/>
        <end position="78"/>
    </location>
</feature>
<organism evidence="2 3">
    <name type="scientific">Terrihabitans soli</name>
    <dbReference type="NCBI Taxonomy" id="708113"/>
    <lineage>
        <taxon>Bacteria</taxon>
        <taxon>Pseudomonadati</taxon>
        <taxon>Pseudomonadota</taxon>
        <taxon>Alphaproteobacteria</taxon>
        <taxon>Hyphomicrobiales</taxon>
        <taxon>Terrihabitans</taxon>
    </lineage>
</organism>
<dbReference type="RefSeq" id="WP_222876336.1">
    <property type="nucleotide sequence ID" value="NZ_AP023361.1"/>
</dbReference>
<keyword evidence="3" id="KW-1185">Reference proteome</keyword>
<feature type="transmembrane region" description="Helical" evidence="1">
    <location>
        <begin position="165"/>
        <end position="184"/>
    </location>
</feature>
<dbReference type="Proteomes" id="UP000515317">
    <property type="component" value="Chromosome"/>
</dbReference>
<dbReference type="KEGG" id="tso:IZ6_03730"/>
<keyword evidence="1" id="KW-0472">Membrane</keyword>
<protein>
    <submittedName>
        <fullName evidence="2">Uncharacterized protein</fullName>
    </submittedName>
</protein>
<name>A0A6S6QT65_9HYPH</name>
<accession>A0A6S6QT65</accession>
<gene>
    <name evidence="2" type="ORF">IZ6_03730</name>
</gene>
<keyword evidence="1" id="KW-1133">Transmembrane helix</keyword>
<reference evidence="2 3" key="1">
    <citation type="submission" date="2020-08" db="EMBL/GenBank/DDBJ databases">
        <title>Genome sequence of Rhizobiales bacterium strain IZ6.</title>
        <authorList>
            <person name="Nakai R."/>
            <person name="Naganuma T."/>
        </authorList>
    </citation>
    <scope>NUCLEOTIDE SEQUENCE [LARGE SCALE GENOMIC DNA]</scope>
    <source>
        <strain evidence="2 3">IZ6</strain>
    </source>
</reference>
<feature type="transmembrane region" description="Helical" evidence="1">
    <location>
        <begin position="6"/>
        <end position="22"/>
    </location>
</feature>
<dbReference type="EMBL" id="AP023361">
    <property type="protein sequence ID" value="BCJ89638.1"/>
    <property type="molecule type" value="Genomic_DNA"/>
</dbReference>
<keyword evidence="1" id="KW-0812">Transmembrane</keyword>